<name>A0A7W8Z3D7_9ACTN</name>
<dbReference type="Proteomes" id="UP000588112">
    <property type="component" value="Unassembled WGS sequence"/>
</dbReference>
<organism evidence="1 2">
    <name type="scientific">Sphaerisporangium krabiense</name>
    <dbReference type="NCBI Taxonomy" id="763782"/>
    <lineage>
        <taxon>Bacteria</taxon>
        <taxon>Bacillati</taxon>
        <taxon>Actinomycetota</taxon>
        <taxon>Actinomycetes</taxon>
        <taxon>Streptosporangiales</taxon>
        <taxon>Streptosporangiaceae</taxon>
        <taxon>Sphaerisporangium</taxon>
    </lineage>
</organism>
<dbReference type="AlphaFoldDB" id="A0A7W8Z3D7"/>
<dbReference type="EMBL" id="JACHBR010000001">
    <property type="protein sequence ID" value="MBB5626627.1"/>
    <property type="molecule type" value="Genomic_DNA"/>
</dbReference>
<reference evidence="1 2" key="1">
    <citation type="submission" date="2020-08" db="EMBL/GenBank/DDBJ databases">
        <title>Sequencing the genomes of 1000 actinobacteria strains.</title>
        <authorList>
            <person name="Klenk H.-P."/>
        </authorList>
    </citation>
    <scope>NUCLEOTIDE SEQUENCE [LARGE SCALE GENOMIC DNA]</scope>
    <source>
        <strain evidence="1 2">DSM 45790</strain>
    </source>
</reference>
<protein>
    <submittedName>
        <fullName evidence="1">Uncharacterized protein</fullName>
    </submittedName>
</protein>
<gene>
    <name evidence="1" type="ORF">BJ981_002326</name>
</gene>
<accession>A0A7W8Z3D7</accession>
<sequence>MARTPITASTTLTEAGIDPTAVDAAIEATDGNSFPWKEHRLLFVLNGDDAAVTPTFLTPGTIGRQALAIPDYQAGACPAGAYRIYGPFGPEFRQADGSVHVNWSGTTPSNITAAILDA</sequence>
<dbReference type="RefSeq" id="WP_184610696.1">
    <property type="nucleotide sequence ID" value="NZ_BOOS01000029.1"/>
</dbReference>
<evidence type="ECO:0000313" key="2">
    <source>
        <dbReference type="Proteomes" id="UP000588112"/>
    </source>
</evidence>
<comment type="caution">
    <text evidence="1">The sequence shown here is derived from an EMBL/GenBank/DDBJ whole genome shotgun (WGS) entry which is preliminary data.</text>
</comment>
<keyword evidence="2" id="KW-1185">Reference proteome</keyword>
<evidence type="ECO:0000313" key="1">
    <source>
        <dbReference type="EMBL" id="MBB5626627.1"/>
    </source>
</evidence>
<proteinExistence type="predicted"/>